<dbReference type="InterPro" id="IPR019412">
    <property type="entry name" value="IML2/TPR_39"/>
</dbReference>
<dbReference type="SUPFAM" id="SSF48452">
    <property type="entry name" value="TPR-like"/>
    <property type="match status" value="1"/>
</dbReference>
<accession>A0A7R9KNB7</accession>
<name>A0A7R9KNB7_9ACAR</name>
<dbReference type="Gene3D" id="1.25.40.10">
    <property type="entry name" value="Tetratricopeptide repeat domain"/>
    <property type="match status" value="1"/>
</dbReference>
<reference evidence="1" key="1">
    <citation type="submission" date="2020-11" db="EMBL/GenBank/DDBJ databases">
        <authorList>
            <person name="Tran Van P."/>
        </authorList>
    </citation>
    <scope>NUCLEOTIDE SEQUENCE</scope>
</reference>
<dbReference type="Pfam" id="PF13174">
    <property type="entry name" value="TPR_6"/>
    <property type="match status" value="1"/>
</dbReference>
<protein>
    <recommendedName>
        <fullName evidence="3">Tetratricopeptide repeat protein</fullName>
    </recommendedName>
</protein>
<dbReference type="AlphaFoldDB" id="A0A7R9KNB7"/>
<dbReference type="Proteomes" id="UP000759131">
    <property type="component" value="Unassembled WGS sequence"/>
</dbReference>
<feature type="non-terminal residue" evidence="1">
    <location>
        <position position="1"/>
    </location>
</feature>
<keyword evidence="2" id="KW-1185">Reference proteome</keyword>
<dbReference type="InterPro" id="IPR011990">
    <property type="entry name" value="TPR-like_helical_dom_sf"/>
</dbReference>
<proteinExistence type="predicted"/>
<evidence type="ECO:0000313" key="1">
    <source>
        <dbReference type="EMBL" id="CAD7626308.1"/>
    </source>
</evidence>
<evidence type="ECO:0000313" key="2">
    <source>
        <dbReference type="Proteomes" id="UP000759131"/>
    </source>
</evidence>
<evidence type="ECO:0008006" key="3">
    <source>
        <dbReference type="Google" id="ProtNLM"/>
    </source>
</evidence>
<dbReference type="Pfam" id="PF10300">
    <property type="entry name" value="Iml2-TPR_39"/>
    <property type="match status" value="1"/>
</dbReference>
<dbReference type="InterPro" id="IPR019734">
    <property type="entry name" value="TPR_rpt"/>
</dbReference>
<sequence length="483" mass="55767">QLSIDESIRLSGDVFENVLQTNDVVKALADIEPYFEVHAELLYAYSLKLSGLVLAIETNNIYALIKLAYRWQKYVKHLSNIPPKILRLINFLGIRGVESVGWGQINKVAFELPSLFGQLARLFKLLYWTYADTHAGIGPVNAEICGQLMDTELRKYPKNLMLNIFGSKLDQINGKIDVAIDSYHRLLNDPHVTPRRFIYFELTWCYALQSDWPRCIKYAEKFRTTSFYTPAIATYMEAVFRYTEWTITDESVAKDKATELFKLVPTLRIRHLGKTITPEKVAVVSAQNYIKNGELLILPDVAILYDLNYLSLIRGDTVLLNSFMDRITECELKYQCDIDSSNYLDNYLIAIFYKGVVFRLMSNFKKATECQQIIIDNEPRIGGQFSLPAQAVLEMGLIEYEMKNTEKAIDLLNKCINEYTGYLNENYVHFKAFTALRGLGVCNTKQADDEHLLEEYKKQWLKDINIEQKSYDKVVEIEDKNEI</sequence>
<dbReference type="OrthoDB" id="6482300at2759"/>
<dbReference type="PANTHER" id="PTHR31859:SF1">
    <property type="entry name" value="TETRATRICOPEPTIDE REPEAT PROTEIN 39C"/>
    <property type="match status" value="1"/>
</dbReference>
<gene>
    <name evidence="1" type="ORF">OSB1V03_LOCUS6741</name>
</gene>
<organism evidence="1">
    <name type="scientific">Medioppia subpectinata</name>
    <dbReference type="NCBI Taxonomy" id="1979941"/>
    <lineage>
        <taxon>Eukaryota</taxon>
        <taxon>Metazoa</taxon>
        <taxon>Ecdysozoa</taxon>
        <taxon>Arthropoda</taxon>
        <taxon>Chelicerata</taxon>
        <taxon>Arachnida</taxon>
        <taxon>Acari</taxon>
        <taxon>Acariformes</taxon>
        <taxon>Sarcoptiformes</taxon>
        <taxon>Oribatida</taxon>
        <taxon>Brachypylina</taxon>
        <taxon>Oppioidea</taxon>
        <taxon>Oppiidae</taxon>
        <taxon>Medioppia</taxon>
    </lineage>
</organism>
<dbReference type="EMBL" id="OC858314">
    <property type="protein sequence ID" value="CAD7626308.1"/>
    <property type="molecule type" value="Genomic_DNA"/>
</dbReference>
<dbReference type="PANTHER" id="PTHR31859">
    <property type="entry name" value="TETRATRICOPEPTIDE REPEAT PROTEIN 39 FAMILY MEMBER"/>
    <property type="match status" value="1"/>
</dbReference>
<dbReference type="EMBL" id="CAJPIZ010003739">
    <property type="protein sequence ID" value="CAG2106738.1"/>
    <property type="molecule type" value="Genomic_DNA"/>
</dbReference>